<dbReference type="GO" id="GO:0098797">
    <property type="term" value="C:plasma membrane protein complex"/>
    <property type="evidence" value="ECO:0007669"/>
    <property type="project" value="TreeGrafter"/>
</dbReference>
<dbReference type="PANTHER" id="PTHR33446:SF2">
    <property type="entry name" value="PROTEIN TONB"/>
    <property type="match status" value="1"/>
</dbReference>
<evidence type="ECO:0000256" key="4">
    <source>
        <dbReference type="ARBA" id="ARBA00022475"/>
    </source>
</evidence>
<dbReference type="GO" id="GO:0015031">
    <property type="term" value="P:protein transport"/>
    <property type="evidence" value="ECO:0007669"/>
    <property type="project" value="UniProtKB-KW"/>
</dbReference>
<dbReference type="GO" id="GO:0055085">
    <property type="term" value="P:transmembrane transport"/>
    <property type="evidence" value="ECO:0007669"/>
    <property type="project" value="InterPro"/>
</dbReference>
<dbReference type="PANTHER" id="PTHR33446">
    <property type="entry name" value="PROTEIN TONB-RELATED"/>
    <property type="match status" value="1"/>
</dbReference>
<feature type="compositionally biased region" description="Basic and acidic residues" evidence="10">
    <location>
        <begin position="70"/>
        <end position="83"/>
    </location>
</feature>
<dbReference type="AlphaFoldDB" id="A0A9D1PX55"/>
<keyword evidence="9 11" id="KW-0472">Membrane</keyword>
<dbReference type="PROSITE" id="PS52015">
    <property type="entry name" value="TONB_CTD"/>
    <property type="match status" value="1"/>
</dbReference>
<dbReference type="InterPro" id="IPR003538">
    <property type="entry name" value="TonB"/>
</dbReference>
<dbReference type="InterPro" id="IPR006260">
    <property type="entry name" value="TonB/TolA_C"/>
</dbReference>
<dbReference type="InterPro" id="IPR051045">
    <property type="entry name" value="TonB-dependent_transducer"/>
</dbReference>
<evidence type="ECO:0000256" key="8">
    <source>
        <dbReference type="ARBA" id="ARBA00022989"/>
    </source>
</evidence>
<dbReference type="Proteomes" id="UP000886752">
    <property type="component" value="Unassembled WGS sequence"/>
</dbReference>
<evidence type="ECO:0000256" key="7">
    <source>
        <dbReference type="ARBA" id="ARBA00022927"/>
    </source>
</evidence>
<evidence type="ECO:0000256" key="5">
    <source>
        <dbReference type="ARBA" id="ARBA00022519"/>
    </source>
</evidence>
<dbReference type="NCBIfam" id="TIGR01352">
    <property type="entry name" value="tonB_Cterm"/>
    <property type="match status" value="1"/>
</dbReference>
<dbReference type="Gene3D" id="3.30.1150.10">
    <property type="match status" value="1"/>
</dbReference>
<comment type="similarity">
    <text evidence="2">Belongs to the TonB family.</text>
</comment>
<evidence type="ECO:0000313" key="13">
    <source>
        <dbReference type="EMBL" id="HIW00871.1"/>
    </source>
</evidence>
<feature type="transmembrane region" description="Helical" evidence="11">
    <location>
        <begin position="25"/>
        <end position="45"/>
    </location>
</feature>
<dbReference type="GO" id="GO:0030288">
    <property type="term" value="C:outer membrane-bounded periplasmic space"/>
    <property type="evidence" value="ECO:0007669"/>
    <property type="project" value="InterPro"/>
</dbReference>
<evidence type="ECO:0000313" key="14">
    <source>
        <dbReference type="Proteomes" id="UP000886752"/>
    </source>
</evidence>
<keyword evidence="4" id="KW-1003">Cell membrane</keyword>
<evidence type="ECO:0000256" key="1">
    <source>
        <dbReference type="ARBA" id="ARBA00004383"/>
    </source>
</evidence>
<protein>
    <submittedName>
        <fullName evidence="13">Energy transducer TonB</fullName>
    </submittedName>
</protein>
<proteinExistence type="inferred from homology"/>
<keyword evidence="3" id="KW-0813">Transport</keyword>
<evidence type="ECO:0000256" key="10">
    <source>
        <dbReference type="SAM" id="MobiDB-lite"/>
    </source>
</evidence>
<feature type="region of interest" description="Disordered" evidence="10">
    <location>
        <begin position="68"/>
        <end position="164"/>
    </location>
</feature>
<feature type="compositionally biased region" description="Basic residues" evidence="10">
    <location>
        <begin position="122"/>
        <end position="137"/>
    </location>
</feature>
<sequence>MSSVRVLPLIVEVRDHLAWQASRRIAWGVTALLAASLVVPFVLFAEQPKLYLPKARALVLNMRYEAPEDPAQRVEESERRRLLADSSPISAPQLEKKPDPPKVSPPPEPPKVVEKKPEPKPKPKPAPKPRPRKKAPRRTVTTPSMMTESVAIGKGKPQAGVKGGAADGARVEVSAASRQQALAVLMEAIEKNKRYPRQARRAGAQGTVMLRVRIAANGMVKQATVSKNCGIGSLDLESARLAERLKGLNTGVTGAGFTVLVPVKYQLRRS</sequence>
<reference evidence="13" key="1">
    <citation type="journal article" date="2021" name="PeerJ">
        <title>Extensive microbial diversity within the chicken gut microbiome revealed by metagenomics and culture.</title>
        <authorList>
            <person name="Gilroy R."/>
            <person name="Ravi A."/>
            <person name="Getino M."/>
            <person name="Pursley I."/>
            <person name="Horton D.L."/>
            <person name="Alikhan N.F."/>
            <person name="Baker D."/>
            <person name="Gharbi K."/>
            <person name="Hall N."/>
            <person name="Watson M."/>
            <person name="Adriaenssens E.M."/>
            <person name="Foster-Nyarko E."/>
            <person name="Jarju S."/>
            <person name="Secka A."/>
            <person name="Antonio M."/>
            <person name="Oren A."/>
            <person name="Chaudhuri R.R."/>
            <person name="La Ragione R."/>
            <person name="Hildebrand F."/>
            <person name="Pallen M.J."/>
        </authorList>
    </citation>
    <scope>NUCLEOTIDE SEQUENCE</scope>
    <source>
        <strain evidence="13">ChiHecec2B26-446</strain>
    </source>
</reference>
<comment type="subcellular location">
    <subcellularLocation>
        <location evidence="1">Cell inner membrane</location>
        <topology evidence="1">Single-pass membrane protein</topology>
        <orientation evidence="1">Periplasmic side</orientation>
    </subcellularLocation>
</comment>
<gene>
    <name evidence="13" type="ORF">H9894_06745</name>
</gene>
<evidence type="ECO:0000256" key="3">
    <source>
        <dbReference type="ARBA" id="ARBA00022448"/>
    </source>
</evidence>
<reference evidence="13" key="2">
    <citation type="submission" date="2021-04" db="EMBL/GenBank/DDBJ databases">
        <authorList>
            <person name="Gilroy R."/>
        </authorList>
    </citation>
    <scope>NUCLEOTIDE SEQUENCE</scope>
    <source>
        <strain evidence="13">ChiHecec2B26-446</strain>
    </source>
</reference>
<evidence type="ECO:0000256" key="2">
    <source>
        <dbReference type="ARBA" id="ARBA00006555"/>
    </source>
</evidence>
<feature type="domain" description="TonB C-terminal" evidence="12">
    <location>
        <begin position="180"/>
        <end position="270"/>
    </location>
</feature>
<feature type="compositionally biased region" description="Basic and acidic residues" evidence="10">
    <location>
        <begin position="111"/>
        <end position="121"/>
    </location>
</feature>
<dbReference type="GO" id="GO:0015891">
    <property type="term" value="P:siderophore transport"/>
    <property type="evidence" value="ECO:0007669"/>
    <property type="project" value="InterPro"/>
</dbReference>
<dbReference type="PRINTS" id="PR01374">
    <property type="entry name" value="TONBPROTEIN"/>
</dbReference>
<evidence type="ECO:0000256" key="6">
    <source>
        <dbReference type="ARBA" id="ARBA00022692"/>
    </source>
</evidence>
<keyword evidence="8 11" id="KW-1133">Transmembrane helix</keyword>
<organism evidence="13 14">
    <name type="scientific">Candidatus Desulfovibrio intestinipullorum</name>
    <dbReference type="NCBI Taxonomy" id="2838536"/>
    <lineage>
        <taxon>Bacteria</taxon>
        <taxon>Pseudomonadati</taxon>
        <taxon>Thermodesulfobacteriota</taxon>
        <taxon>Desulfovibrionia</taxon>
        <taxon>Desulfovibrionales</taxon>
        <taxon>Desulfovibrionaceae</taxon>
        <taxon>Desulfovibrio</taxon>
    </lineage>
</organism>
<comment type="caution">
    <text evidence="13">The sequence shown here is derived from an EMBL/GenBank/DDBJ whole genome shotgun (WGS) entry which is preliminary data.</text>
</comment>
<evidence type="ECO:0000259" key="12">
    <source>
        <dbReference type="PROSITE" id="PS52015"/>
    </source>
</evidence>
<dbReference type="GO" id="GO:0031992">
    <property type="term" value="F:energy transducer activity"/>
    <property type="evidence" value="ECO:0007669"/>
    <property type="project" value="InterPro"/>
</dbReference>
<evidence type="ECO:0000256" key="9">
    <source>
        <dbReference type="ARBA" id="ARBA00023136"/>
    </source>
</evidence>
<evidence type="ECO:0000256" key="11">
    <source>
        <dbReference type="SAM" id="Phobius"/>
    </source>
</evidence>
<dbReference type="SUPFAM" id="SSF74653">
    <property type="entry name" value="TolA/TonB C-terminal domain"/>
    <property type="match status" value="1"/>
</dbReference>
<dbReference type="InterPro" id="IPR037682">
    <property type="entry name" value="TonB_C"/>
</dbReference>
<dbReference type="EMBL" id="DXHV01000063">
    <property type="protein sequence ID" value="HIW00871.1"/>
    <property type="molecule type" value="Genomic_DNA"/>
</dbReference>
<keyword evidence="7" id="KW-0653">Protein transport</keyword>
<name>A0A9D1PX55_9BACT</name>
<dbReference type="Pfam" id="PF03544">
    <property type="entry name" value="TonB_C"/>
    <property type="match status" value="1"/>
</dbReference>
<feature type="compositionally biased region" description="Pro residues" evidence="10">
    <location>
        <begin position="101"/>
        <end position="110"/>
    </location>
</feature>
<keyword evidence="5" id="KW-0997">Cell inner membrane</keyword>
<keyword evidence="6 11" id="KW-0812">Transmembrane</keyword>
<accession>A0A9D1PX55</accession>